<name>A0AAE1LS21_9NEOP</name>
<accession>A0AAE1LS21</accession>
<feature type="compositionally biased region" description="Acidic residues" evidence="1">
    <location>
        <begin position="287"/>
        <end position="304"/>
    </location>
</feature>
<feature type="compositionally biased region" description="Acidic residues" evidence="1">
    <location>
        <begin position="314"/>
        <end position="324"/>
    </location>
</feature>
<reference evidence="2" key="1">
    <citation type="submission" date="2021-07" db="EMBL/GenBank/DDBJ databases">
        <authorList>
            <person name="Catto M.A."/>
            <person name="Jacobson A."/>
            <person name="Kennedy G."/>
            <person name="Labadie P."/>
            <person name="Hunt B.G."/>
            <person name="Srinivasan R."/>
        </authorList>
    </citation>
    <scope>NUCLEOTIDE SEQUENCE</scope>
    <source>
        <strain evidence="2">PL_HMW_Pooled</strain>
        <tissue evidence="2">Head</tissue>
    </source>
</reference>
<sequence>MENNVPKPAVRRPLGLLQPQATSNITHTLHNGKILKILQCNNTPLKIISVGKSFSTLQTSSSLTQPKTSHLICQGYVKVLPCSDFVTSANSTSALSKTTGKPLKPSGYLRYLSQPSTKNVAPLPVHSKATFTEAQTLIDRKNVKVVHFSNFVTSTNSTTTLAKTTQCLPENPFGIVSQPLPKVTSSLTTVRPLLAGLQPKATFAEIPSPAVHEQPVVEEVVSGNFHGVHHDSNVLVVKQSLPETPHFVDNDLLEARARAAAVTNNEVNITPVFVECNNEDSDEDYVDVASDSDAESAISSDDDSVSPSEFSNHDDDDDPTDLSGDDFVPKKKVSTVKYKTKTKSNSKELAIIESKSNLNDVNEKLMKIIPQADYLYSIVSVEDCGGKYNHLKSTFRINISTKTEVQNWLSDLEKESKTNFRVRKTRDFSKSKRVTFKKIYRCHHNTLAEKSGSKTPHEKHTKCPAYMTITRDSNFMLWHKSIKNQTVS</sequence>
<dbReference type="EMBL" id="JAHWGI010001324">
    <property type="protein sequence ID" value="KAK3928267.1"/>
    <property type="molecule type" value="Genomic_DNA"/>
</dbReference>
<evidence type="ECO:0000256" key="1">
    <source>
        <dbReference type="SAM" id="MobiDB-lite"/>
    </source>
</evidence>
<feature type="region of interest" description="Disordered" evidence="1">
    <location>
        <begin position="287"/>
        <end position="327"/>
    </location>
</feature>
<evidence type="ECO:0000313" key="3">
    <source>
        <dbReference type="Proteomes" id="UP001219518"/>
    </source>
</evidence>
<dbReference type="Proteomes" id="UP001219518">
    <property type="component" value="Unassembled WGS sequence"/>
</dbReference>
<gene>
    <name evidence="2" type="ORF">KUF71_000537</name>
</gene>
<dbReference type="PANTHER" id="PTHR35385">
    <property type="entry name" value="PROTEIN B, PUTATIVE-RELATED-RELATED"/>
    <property type="match status" value="1"/>
</dbReference>
<organism evidence="2 3">
    <name type="scientific">Frankliniella fusca</name>
    <dbReference type="NCBI Taxonomy" id="407009"/>
    <lineage>
        <taxon>Eukaryota</taxon>
        <taxon>Metazoa</taxon>
        <taxon>Ecdysozoa</taxon>
        <taxon>Arthropoda</taxon>
        <taxon>Hexapoda</taxon>
        <taxon>Insecta</taxon>
        <taxon>Pterygota</taxon>
        <taxon>Neoptera</taxon>
        <taxon>Paraneoptera</taxon>
        <taxon>Thysanoptera</taxon>
        <taxon>Terebrantia</taxon>
        <taxon>Thripoidea</taxon>
        <taxon>Thripidae</taxon>
        <taxon>Frankliniella</taxon>
    </lineage>
</organism>
<evidence type="ECO:0000313" key="2">
    <source>
        <dbReference type="EMBL" id="KAK3928267.1"/>
    </source>
</evidence>
<protein>
    <submittedName>
        <fullName evidence="2">Carbohydrate sulfotransferase 15</fullName>
    </submittedName>
</protein>
<proteinExistence type="predicted"/>
<reference evidence="2" key="2">
    <citation type="journal article" date="2023" name="BMC Genomics">
        <title>Pest status, molecular evolution, and epigenetic factors derived from the genome assembly of Frankliniella fusca, a thysanopteran phytovirus vector.</title>
        <authorList>
            <person name="Catto M.A."/>
            <person name="Labadie P.E."/>
            <person name="Jacobson A.L."/>
            <person name="Kennedy G.G."/>
            <person name="Srinivasan R."/>
            <person name="Hunt B.G."/>
        </authorList>
    </citation>
    <scope>NUCLEOTIDE SEQUENCE</scope>
    <source>
        <strain evidence="2">PL_HMW_Pooled</strain>
    </source>
</reference>
<keyword evidence="3" id="KW-1185">Reference proteome</keyword>
<dbReference type="AlphaFoldDB" id="A0AAE1LS21"/>
<comment type="caution">
    <text evidence="2">The sequence shown here is derived from an EMBL/GenBank/DDBJ whole genome shotgun (WGS) entry which is preliminary data.</text>
</comment>
<dbReference type="PANTHER" id="PTHR35385:SF2">
    <property type="entry name" value="PROTEIN B, PUTATIVE-RELATED"/>
    <property type="match status" value="1"/>
</dbReference>